<feature type="binding site" evidence="6">
    <location>
        <begin position="124"/>
        <end position="125"/>
    </location>
    <ligand>
        <name>S-adenosyl-L-methionine</name>
        <dbReference type="ChEBI" id="CHEBI:59789"/>
    </ligand>
</feature>
<evidence type="ECO:0000256" key="3">
    <source>
        <dbReference type="ARBA" id="ARBA00022603"/>
    </source>
</evidence>
<comment type="subcellular location">
    <subcellularLocation>
        <location evidence="6">Cytoplasm</location>
    </subcellularLocation>
</comment>
<gene>
    <name evidence="6" type="primary">rsmG</name>
    <name evidence="7" type="ORF">HELGO_WM23643</name>
</gene>
<dbReference type="PIRSF" id="PIRSF003078">
    <property type="entry name" value="GidB"/>
    <property type="match status" value="1"/>
</dbReference>
<evidence type="ECO:0000256" key="5">
    <source>
        <dbReference type="ARBA" id="ARBA00022691"/>
    </source>
</evidence>
<dbReference type="AlphaFoldDB" id="A0A6S6U2K6"/>
<dbReference type="GO" id="GO:0005829">
    <property type="term" value="C:cytosol"/>
    <property type="evidence" value="ECO:0007669"/>
    <property type="project" value="TreeGrafter"/>
</dbReference>
<proteinExistence type="inferred from homology"/>
<dbReference type="EMBL" id="CACVAV010000361">
    <property type="protein sequence ID" value="CAA6823440.1"/>
    <property type="molecule type" value="Genomic_DNA"/>
</dbReference>
<accession>A0A6S6U2K6</accession>
<dbReference type="InterPro" id="IPR003682">
    <property type="entry name" value="rRNA_ssu_MeTfrase_G"/>
</dbReference>
<protein>
    <recommendedName>
        <fullName evidence="6">Ribosomal RNA small subunit methyltransferase G</fullName>
        <ecNumber evidence="6">2.1.1.170</ecNumber>
    </recommendedName>
    <alternativeName>
        <fullName evidence="6">16S rRNA 7-methylguanosine methyltransferase</fullName>
        <shortName evidence="6">16S rRNA m7G methyltransferase</shortName>
    </alternativeName>
</protein>
<dbReference type="SUPFAM" id="SSF53335">
    <property type="entry name" value="S-adenosyl-L-methionine-dependent methyltransferases"/>
    <property type="match status" value="1"/>
</dbReference>
<organism evidence="7">
    <name type="scientific">uncultured Thiotrichaceae bacterium</name>
    <dbReference type="NCBI Taxonomy" id="298394"/>
    <lineage>
        <taxon>Bacteria</taxon>
        <taxon>Pseudomonadati</taxon>
        <taxon>Pseudomonadota</taxon>
        <taxon>Gammaproteobacteria</taxon>
        <taxon>Thiotrichales</taxon>
        <taxon>Thiotrichaceae</taxon>
        <taxon>environmental samples</taxon>
    </lineage>
</organism>
<comment type="caution">
    <text evidence="6">Lacks conserved residue(s) required for the propagation of feature annotation.</text>
</comment>
<dbReference type="EC" id="2.1.1.170" evidence="6"/>
<comment type="similarity">
    <text evidence="6">Belongs to the methyltransferase superfamily. RNA methyltransferase RsmG family.</text>
</comment>
<dbReference type="PANTHER" id="PTHR31760:SF0">
    <property type="entry name" value="S-ADENOSYL-L-METHIONINE-DEPENDENT METHYLTRANSFERASES SUPERFAMILY PROTEIN"/>
    <property type="match status" value="1"/>
</dbReference>
<keyword evidence="1 6" id="KW-0963">Cytoplasm</keyword>
<name>A0A6S6U2K6_9GAMM</name>
<keyword evidence="3 6" id="KW-0489">Methyltransferase</keyword>
<evidence type="ECO:0000256" key="6">
    <source>
        <dbReference type="HAMAP-Rule" id="MF_00074"/>
    </source>
</evidence>
<dbReference type="PANTHER" id="PTHR31760">
    <property type="entry name" value="S-ADENOSYL-L-METHIONINE-DEPENDENT METHYLTRANSFERASES SUPERFAMILY PROTEIN"/>
    <property type="match status" value="1"/>
</dbReference>
<keyword evidence="2 6" id="KW-0698">rRNA processing</keyword>
<evidence type="ECO:0000256" key="2">
    <source>
        <dbReference type="ARBA" id="ARBA00022552"/>
    </source>
</evidence>
<dbReference type="InterPro" id="IPR029063">
    <property type="entry name" value="SAM-dependent_MTases_sf"/>
</dbReference>
<keyword evidence="5 6" id="KW-0949">S-adenosyl-L-methionine</keyword>
<dbReference type="NCBIfam" id="TIGR00138">
    <property type="entry name" value="rsmG_gidB"/>
    <property type="match status" value="1"/>
</dbReference>
<feature type="binding site" evidence="6">
    <location>
        <position position="139"/>
    </location>
    <ligand>
        <name>S-adenosyl-L-methionine</name>
        <dbReference type="ChEBI" id="CHEBI:59789"/>
    </ligand>
</feature>
<reference evidence="7" key="1">
    <citation type="submission" date="2020-01" db="EMBL/GenBank/DDBJ databases">
        <authorList>
            <person name="Meier V. D."/>
            <person name="Meier V D."/>
        </authorList>
    </citation>
    <scope>NUCLEOTIDE SEQUENCE</scope>
    <source>
        <strain evidence="7">HLG_WM_MAG_08</strain>
    </source>
</reference>
<dbReference type="GO" id="GO:0070043">
    <property type="term" value="F:rRNA (guanine-N7-)-methyltransferase activity"/>
    <property type="evidence" value="ECO:0007669"/>
    <property type="project" value="UniProtKB-UniRule"/>
</dbReference>
<feature type="binding site" evidence="6">
    <location>
        <position position="78"/>
    </location>
    <ligand>
        <name>S-adenosyl-L-methionine</name>
        <dbReference type="ChEBI" id="CHEBI:59789"/>
    </ligand>
</feature>
<dbReference type="Gene3D" id="3.40.50.150">
    <property type="entry name" value="Vaccinia Virus protein VP39"/>
    <property type="match status" value="1"/>
</dbReference>
<feature type="binding site" evidence="6">
    <location>
        <position position="73"/>
    </location>
    <ligand>
        <name>S-adenosyl-L-methionine</name>
        <dbReference type="ChEBI" id="CHEBI:59789"/>
    </ligand>
</feature>
<dbReference type="HAMAP" id="MF_00074">
    <property type="entry name" value="16SrRNA_methyltr_G"/>
    <property type="match status" value="1"/>
</dbReference>
<dbReference type="Pfam" id="PF02527">
    <property type="entry name" value="GidB"/>
    <property type="match status" value="1"/>
</dbReference>
<evidence type="ECO:0000313" key="7">
    <source>
        <dbReference type="EMBL" id="CAA6823440.1"/>
    </source>
</evidence>
<sequence>MSDVWQQGLDRLGVALNARQLHQLQQYMQLMQRWNKVYNLTAVRDPQQMLPLHLWDSLSVAALVRGDDCLDVGSGAGLPGIPLAVLYPARQFTLLDTNGKKTRFIQQAALELGLDNVQVVQQRVEQWQPDRKFTAIISRAFASLTDFVTVSAAHLQEAGVLYAMKGRYPEQEIAELPKGWVLSQSHPLDVPGLDAERHLLELVRCTHI</sequence>
<comment type="function">
    <text evidence="6">Specifically methylates the N7 position of guanine in position 527 of 16S rRNA.</text>
</comment>
<evidence type="ECO:0000256" key="1">
    <source>
        <dbReference type="ARBA" id="ARBA00022490"/>
    </source>
</evidence>
<keyword evidence="4 6" id="KW-0808">Transferase</keyword>
<comment type="catalytic activity">
    <reaction evidence="6">
        <text>guanosine(527) in 16S rRNA + S-adenosyl-L-methionine = N(7)-methylguanosine(527) in 16S rRNA + S-adenosyl-L-homocysteine</text>
        <dbReference type="Rhea" id="RHEA:42732"/>
        <dbReference type="Rhea" id="RHEA-COMP:10209"/>
        <dbReference type="Rhea" id="RHEA-COMP:10210"/>
        <dbReference type="ChEBI" id="CHEBI:57856"/>
        <dbReference type="ChEBI" id="CHEBI:59789"/>
        <dbReference type="ChEBI" id="CHEBI:74269"/>
        <dbReference type="ChEBI" id="CHEBI:74480"/>
        <dbReference type="EC" id="2.1.1.170"/>
    </reaction>
</comment>
<evidence type="ECO:0000256" key="4">
    <source>
        <dbReference type="ARBA" id="ARBA00022679"/>
    </source>
</evidence>